<dbReference type="PROSITE" id="PS51257">
    <property type="entry name" value="PROKAR_LIPOPROTEIN"/>
    <property type="match status" value="1"/>
</dbReference>
<protein>
    <recommendedName>
        <fullName evidence="4">Lipoprotein</fullName>
    </recommendedName>
</protein>
<dbReference type="Proteomes" id="UP000249061">
    <property type="component" value="Unassembled WGS sequence"/>
</dbReference>
<keyword evidence="1" id="KW-0732">Signal</keyword>
<reference evidence="2 3" key="1">
    <citation type="submission" date="2017-08" db="EMBL/GenBank/DDBJ databases">
        <title>Infants hospitalized years apart are colonized by the same room-sourced microbial strains.</title>
        <authorList>
            <person name="Brooks B."/>
            <person name="Olm M.R."/>
            <person name="Firek B.A."/>
            <person name="Baker R."/>
            <person name="Thomas B.C."/>
            <person name="Morowitz M.J."/>
            <person name="Banfield J.F."/>
        </authorList>
    </citation>
    <scope>NUCLEOTIDE SEQUENCE [LARGE SCALE GENOMIC DNA]</scope>
    <source>
        <strain evidence="2">S2_003_000_R2_14</strain>
    </source>
</reference>
<gene>
    <name evidence="2" type="ORF">DI536_32925</name>
</gene>
<evidence type="ECO:0000313" key="3">
    <source>
        <dbReference type="Proteomes" id="UP000249061"/>
    </source>
</evidence>
<proteinExistence type="predicted"/>
<evidence type="ECO:0008006" key="4">
    <source>
        <dbReference type="Google" id="ProtNLM"/>
    </source>
</evidence>
<dbReference type="EMBL" id="QFQP01000048">
    <property type="protein sequence ID" value="PZR05101.1"/>
    <property type="molecule type" value="Genomic_DNA"/>
</dbReference>
<organism evidence="2 3">
    <name type="scientific">Archangium gephyra</name>
    <dbReference type="NCBI Taxonomy" id="48"/>
    <lineage>
        <taxon>Bacteria</taxon>
        <taxon>Pseudomonadati</taxon>
        <taxon>Myxococcota</taxon>
        <taxon>Myxococcia</taxon>
        <taxon>Myxococcales</taxon>
        <taxon>Cystobacterineae</taxon>
        <taxon>Archangiaceae</taxon>
        <taxon>Archangium</taxon>
    </lineage>
</organism>
<evidence type="ECO:0000313" key="2">
    <source>
        <dbReference type="EMBL" id="PZR05101.1"/>
    </source>
</evidence>
<sequence>MTSIARAVAVCGLTFASCTYTAVDVPQPSLVRTTENANCREIVVLDAENSVWTQSACDRDVLTWQRRTPVPRADELRARFAALAEAPPECTSLGADRPLVIYDAYDRLGSSTWQNCETVAEAPWAGLDEAFDAL</sequence>
<dbReference type="AlphaFoldDB" id="A0A2W5V510"/>
<accession>A0A2W5V510</accession>
<comment type="caution">
    <text evidence="2">The sequence shown here is derived from an EMBL/GenBank/DDBJ whole genome shotgun (WGS) entry which is preliminary data.</text>
</comment>
<feature type="chain" id="PRO_5016131667" description="Lipoprotein" evidence="1">
    <location>
        <begin position="23"/>
        <end position="134"/>
    </location>
</feature>
<evidence type="ECO:0000256" key="1">
    <source>
        <dbReference type="SAM" id="SignalP"/>
    </source>
</evidence>
<feature type="signal peptide" evidence="1">
    <location>
        <begin position="1"/>
        <end position="22"/>
    </location>
</feature>
<name>A0A2W5V510_9BACT</name>